<organism evidence="2 3">
    <name type="scientific">Portunus trituberculatus</name>
    <name type="common">Swimming crab</name>
    <name type="synonym">Neptunus trituberculatus</name>
    <dbReference type="NCBI Taxonomy" id="210409"/>
    <lineage>
        <taxon>Eukaryota</taxon>
        <taxon>Metazoa</taxon>
        <taxon>Ecdysozoa</taxon>
        <taxon>Arthropoda</taxon>
        <taxon>Crustacea</taxon>
        <taxon>Multicrustacea</taxon>
        <taxon>Malacostraca</taxon>
        <taxon>Eumalacostraca</taxon>
        <taxon>Eucarida</taxon>
        <taxon>Decapoda</taxon>
        <taxon>Pleocyemata</taxon>
        <taxon>Brachyura</taxon>
        <taxon>Eubrachyura</taxon>
        <taxon>Portunoidea</taxon>
        <taxon>Portunidae</taxon>
        <taxon>Portuninae</taxon>
        <taxon>Portunus</taxon>
    </lineage>
</organism>
<feature type="region of interest" description="Disordered" evidence="1">
    <location>
        <begin position="1"/>
        <end position="31"/>
    </location>
</feature>
<comment type="caution">
    <text evidence="2">The sequence shown here is derived from an EMBL/GenBank/DDBJ whole genome shotgun (WGS) entry which is preliminary data.</text>
</comment>
<name>A0A5B7JHA3_PORTR</name>
<reference evidence="2 3" key="1">
    <citation type="submission" date="2019-05" db="EMBL/GenBank/DDBJ databases">
        <title>Another draft genome of Portunus trituberculatus and its Hox gene families provides insights of decapod evolution.</title>
        <authorList>
            <person name="Jeong J.-H."/>
            <person name="Song I."/>
            <person name="Kim S."/>
            <person name="Choi T."/>
            <person name="Kim D."/>
            <person name="Ryu S."/>
            <person name="Kim W."/>
        </authorList>
    </citation>
    <scope>NUCLEOTIDE SEQUENCE [LARGE SCALE GENOMIC DNA]</scope>
    <source>
        <tissue evidence="2">Muscle</tissue>
    </source>
</reference>
<gene>
    <name evidence="2" type="ORF">E2C01_086780</name>
</gene>
<evidence type="ECO:0000313" key="2">
    <source>
        <dbReference type="EMBL" id="MPC91724.1"/>
    </source>
</evidence>
<evidence type="ECO:0000256" key="1">
    <source>
        <dbReference type="SAM" id="MobiDB-lite"/>
    </source>
</evidence>
<keyword evidence="3" id="KW-1185">Reference proteome</keyword>
<evidence type="ECO:0000313" key="3">
    <source>
        <dbReference type="Proteomes" id="UP000324222"/>
    </source>
</evidence>
<dbReference type="AlphaFoldDB" id="A0A5B7JHA3"/>
<feature type="compositionally biased region" description="Basic residues" evidence="1">
    <location>
        <begin position="1"/>
        <end position="26"/>
    </location>
</feature>
<sequence>MGPVWRHHHTTTSHHMARHHHQRRHSICSPTSPHTGTTLGWFACYTTTPPHTTRPPPHIHSARRISLVNPAKCGEAAARQGPRGLAACQLPHRQAQHSITPL</sequence>
<accession>A0A5B7JHA3</accession>
<dbReference type="EMBL" id="VSRR010088750">
    <property type="protein sequence ID" value="MPC91724.1"/>
    <property type="molecule type" value="Genomic_DNA"/>
</dbReference>
<protein>
    <submittedName>
        <fullName evidence="2">Uncharacterized protein</fullName>
    </submittedName>
</protein>
<proteinExistence type="predicted"/>
<dbReference type="Proteomes" id="UP000324222">
    <property type="component" value="Unassembled WGS sequence"/>
</dbReference>